<proteinExistence type="predicted"/>
<dbReference type="Gene3D" id="3.90.960.10">
    <property type="entry name" value="YbaK/aminoacyl-tRNA synthetase-associated domain"/>
    <property type="match status" value="1"/>
</dbReference>
<gene>
    <name evidence="2" type="ORF">GCM10011403_14850</name>
</gene>
<dbReference type="PROSITE" id="PS51833">
    <property type="entry name" value="HDOD"/>
    <property type="match status" value="1"/>
</dbReference>
<dbReference type="InterPro" id="IPR014627">
    <property type="entry name" value="UCP036888_HDGYP-like"/>
</dbReference>
<name>A0A917GVQ7_9GAMM</name>
<evidence type="ECO:0000259" key="1">
    <source>
        <dbReference type="PROSITE" id="PS51833"/>
    </source>
</evidence>
<dbReference type="GO" id="GO:0002161">
    <property type="term" value="F:aminoacyl-tRNA deacylase activity"/>
    <property type="evidence" value="ECO:0007669"/>
    <property type="project" value="InterPro"/>
</dbReference>
<dbReference type="Proteomes" id="UP000627715">
    <property type="component" value="Unassembled WGS sequence"/>
</dbReference>
<dbReference type="Gene3D" id="1.10.3210.10">
    <property type="entry name" value="Hypothetical protein af1432"/>
    <property type="match status" value="1"/>
</dbReference>
<dbReference type="SUPFAM" id="SSF109604">
    <property type="entry name" value="HD-domain/PDEase-like"/>
    <property type="match status" value="1"/>
</dbReference>
<dbReference type="PANTHER" id="PTHR33525">
    <property type="match status" value="1"/>
</dbReference>
<evidence type="ECO:0000313" key="2">
    <source>
        <dbReference type="EMBL" id="GGG58579.1"/>
    </source>
</evidence>
<dbReference type="InterPro" id="IPR036754">
    <property type="entry name" value="YbaK/aa-tRNA-synt-asso_dom_sf"/>
</dbReference>
<reference evidence="2" key="2">
    <citation type="submission" date="2020-09" db="EMBL/GenBank/DDBJ databases">
        <authorList>
            <person name="Sun Q."/>
            <person name="Zhou Y."/>
        </authorList>
    </citation>
    <scope>NUCLEOTIDE SEQUENCE</scope>
    <source>
        <strain evidence="2">CGMCC 1.15425</strain>
    </source>
</reference>
<protein>
    <recommendedName>
        <fullName evidence="1">HDOD domain-containing protein</fullName>
    </recommendedName>
</protein>
<keyword evidence="3" id="KW-1185">Reference proteome</keyword>
<dbReference type="RefSeq" id="WP_068811933.1">
    <property type="nucleotide sequence ID" value="NZ_BMIY01000006.1"/>
</dbReference>
<dbReference type="InterPro" id="IPR052340">
    <property type="entry name" value="RNase_Y/CdgJ"/>
</dbReference>
<accession>A0A917GVQ7</accession>
<dbReference type="InterPro" id="IPR013976">
    <property type="entry name" value="HDOD"/>
</dbReference>
<organism evidence="2 3">
    <name type="scientific">Pseudohongiella nitratireducens</name>
    <dbReference type="NCBI Taxonomy" id="1768907"/>
    <lineage>
        <taxon>Bacteria</taxon>
        <taxon>Pseudomonadati</taxon>
        <taxon>Pseudomonadota</taxon>
        <taxon>Gammaproteobacteria</taxon>
        <taxon>Pseudomonadales</taxon>
        <taxon>Pseudohongiellaceae</taxon>
        <taxon>Pseudohongiella</taxon>
    </lineage>
</organism>
<dbReference type="AlphaFoldDB" id="A0A917GVQ7"/>
<reference evidence="2" key="1">
    <citation type="journal article" date="2014" name="Int. J. Syst. Evol. Microbiol.">
        <title>Complete genome sequence of Corynebacterium casei LMG S-19264T (=DSM 44701T), isolated from a smear-ripened cheese.</title>
        <authorList>
            <consortium name="US DOE Joint Genome Institute (JGI-PGF)"/>
            <person name="Walter F."/>
            <person name="Albersmeier A."/>
            <person name="Kalinowski J."/>
            <person name="Ruckert C."/>
        </authorList>
    </citation>
    <scope>NUCLEOTIDE SEQUENCE</scope>
    <source>
        <strain evidence="2">CGMCC 1.15425</strain>
    </source>
</reference>
<dbReference type="Pfam" id="PF08668">
    <property type="entry name" value="HDOD"/>
    <property type="match status" value="1"/>
</dbReference>
<evidence type="ECO:0000313" key="3">
    <source>
        <dbReference type="Proteomes" id="UP000627715"/>
    </source>
</evidence>
<dbReference type="PANTHER" id="PTHR33525:SF3">
    <property type="entry name" value="RIBONUCLEASE Y"/>
    <property type="match status" value="1"/>
</dbReference>
<comment type="caution">
    <text evidence="2">The sequence shown here is derived from an EMBL/GenBank/DDBJ whole genome shotgun (WGS) entry which is preliminary data.</text>
</comment>
<feature type="domain" description="HDOD" evidence="1">
    <location>
        <begin position="158"/>
        <end position="363"/>
    </location>
</feature>
<dbReference type="EMBL" id="BMIY01000006">
    <property type="protein sequence ID" value="GGG58579.1"/>
    <property type="molecule type" value="Genomic_DNA"/>
</dbReference>
<dbReference type="PIRSF" id="PIRSF036888">
    <property type="entry name" value="HDGYPm_UCP036888"/>
    <property type="match status" value="1"/>
</dbReference>
<sequence>MDMPTSHTLRSVLLYDKDGPLQCLIASEDLLDLQQLKQCTGRQLKVLTGDKLVKAIQANKIRPVPQSQQCYLLPTIIDDTLLDDENQWCDISGLDLTHLRDQLHLQDQHVRHHRITILSSDLPQAIPAPEHDEATITQSIQSLTGQRMRQRIDETLEIPPLSPTVNKIMQLRADPNATSTELTRVVESDPILAAQVVSWASSPFYAAPGRVKSVQDAIVRVLGFDVVSNMAIGLVLGRSLQVPEEHSAGFTPYWTQAIYCSAVVEALTRKLSGKLPSGERRPSSGMIYLAGLLHNFGYLVLAHSFPPQFATICRHVEANPLISHVAIEQHLTGVCREQIGAWLMQTWNMPDEIVIALRQQQNPDYSGDHAVYANLVYIAIRLLRLHGIGDAPPEAVPASVYHRLGLDQKTCEQLVEELVNSDELQMTASLAA</sequence>